<name>A0A077ZSG2_STYLE</name>
<protein>
    <recommendedName>
        <fullName evidence="4">Transmembrane protein</fullName>
    </recommendedName>
</protein>
<dbReference type="EMBL" id="CCKQ01000347">
    <property type="protein sequence ID" value="CDW71406.1"/>
    <property type="molecule type" value="Genomic_DNA"/>
</dbReference>
<evidence type="ECO:0000256" key="1">
    <source>
        <dbReference type="SAM" id="Phobius"/>
    </source>
</evidence>
<keyword evidence="1" id="KW-0812">Transmembrane</keyword>
<evidence type="ECO:0008006" key="4">
    <source>
        <dbReference type="Google" id="ProtNLM"/>
    </source>
</evidence>
<keyword evidence="1" id="KW-1133">Transmembrane helix</keyword>
<gene>
    <name evidence="2" type="primary">Contig180.g216</name>
    <name evidence="2" type="ORF">STYLEM_349</name>
</gene>
<keyword evidence="3" id="KW-1185">Reference proteome</keyword>
<dbReference type="SUPFAM" id="SSF51126">
    <property type="entry name" value="Pectin lyase-like"/>
    <property type="match status" value="3"/>
</dbReference>
<feature type="transmembrane region" description="Helical" evidence="1">
    <location>
        <begin position="1167"/>
        <end position="1186"/>
    </location>
</feature>
<feature type="transmembrane region" description="Helical" evidence="1">
    <location>
        <begin position="1336"/>
        <end position="1355"/>
    </location>
</feature>
<dbReference type="InParanoid" id="A0A077ZSG2"/>
<feature type="transmembrane region" description="Helical" evidence="1">
    <location>
        <begin position="1361"/>
        <end position="1380"/>
    </location>
</feature>
<dbReference type="InterPro" id="IPR011050">
    <property type="entry name" value="Pectin_lyase_fold/virulence"/>
</dbReference>
<keyword evidence="1" id="KW-0472">Membrane</keyword>
<feature type="transmembrane region" description="Helical" evidence="1">
    <location>
        <begin position="1222"/>
        <end position="1246"/>
    </location>
</feature>
<evidence type="ECO:0000313" key="2">
    <source>
        <dbReference type="EMBL" id="CDW71406.1"/>
    </source>
</evidence>
<accession>A0A077ZSG2</accession>
<organism evidence="2 3">
    <name type="scientific">Stylonychia lemnae</name>
    <name type="common">Ciliate</name>
    <dbReference type="NCBI Taxonomy" id="5949"/>
    <lineage>
        <taxon>Eukaryota</taxon>
        <taxon>Sar</taxon>
        <taxon>Alveolata</taxon>
        <taxon>Ciliophora</taxon>
        <taxon>Intramacronucleata</taxon>
        <taxon>Spirotrichea</taxon>
        <taxon>Stichotrichia</taxon>
        <taxon>Sporadotrichida</taxon>
        <taxon>Oxytrichidae</taxon>
        <taxon>Stylonychinae</taxon>
        <taxon>Stylonychia</taxon>
    </lineage>
</organism>
<dbReference type="OrthoDB" id="294016at2759"/>
<reference evidence="2 3" key="1">
    <citation type="submission" date="2014-06" db="EMBL/GenBank/DDBJ databases">
        <authorList>
            <person name="Swart Estienne"/>
        </authorList>
    </citation>
    <scope>NUCLEOTIDE SEQUENCE [LARGE SCALE GENOMIC DNA]</scope>
    <source>
        <strain evidence="2 3">130c</strain>
    </source>
</reference>
<feature type="transmembrane region" description="Helical" evidence="1">
    <location>
        <begin position="1128"/>
        <end position="1155"/>
    </location>
</feature>
<dbReference type="PANTHER" id="PTHR11319">
    <property type="entry name" value="G PROTEIN-COUPLED RECEPTOR-RELATED"/>
    <property type="match status" value="1"/>
</dbReference>
<evidence type="ECO:0000313" key="3">
    <source>
        <dbReference type="Proteomes" id="UP000039865"/>
    </source>
</evidence>
<dbReference type="PANTHER" id="PTHR11319:SF35">
    <property type="entry name" value="OUTER MEMBRANE PROTEIN PMPC-RELATED"/>
    <property type="match status" value="1"/>
</dbReference>
<sequence length="1687" mass="194113">MQTQVRILQTLNSAQNPILLNPQMIPLERFLTMEPNQMKPYFDEFQQIQQQNLTEIRIVQGGYNRKPSNFNPTIKNSHWLSQPYNLEKRISEGILQQSAKTSTKYKFVTYNAGLVVEGFNFTEYSFVDSTTNSLFFPTFGAYRWINITNCYFQLEQQLVMTLEGGNIKIENSTINVITQNRIVIYTSMSVCSLYDNYGIANNQIWNNNIFTGLNIGGYTALIYTQNHCNFTLINNRFIDVPGLFVVQKLNMQNLKLIFANNYFQEIQNDVVETPVITLNVPNVIFKNNTIKKSVVPTFISLMAQNAIITILNSNNVDLYDIQGFNLIFKSSKFISCTSSTNIMLKNVDLKDSIANENHIFYFSQTKDVFFKNVTIANLTNKNPELLEPWKQGGSKMTYNFSDWSLLNSTYQLISIEAILADKYDQEEMILSFENIYLENIKLGGKQSMLQTSSFVYEQLEINFKNSAIKNCLIDIGSYFEHLHSAKAFNIQNLSFIENQGQFMSMKPSLSDDYSQPQRVYIENSNFLANYAGQTGLIYHTKNTNLAISRCSFTDNYSIGRGSLGVFYTLKILARWSQTNVILPRIMAQRLDQYLTLILKLQSISREEIFDSYLFKHFSTSVVRIKSLNYLSNNGSFLSIQDSIVFMNDSSIENSKHSSINNPMNQILRSQVLLKNCLINNILPTTTNKAIFYSFQSEIILENFTAGHFNQNLLQVEQSSIKINNSRFENATLGYDELGLALILYQSDATIQNSMFRNLHAQTGSAIYSHDKYSSTNQKMLMLSKCIFMQNLALIQGGSVFIQDIDALIENNTFESNLAQQHDGGALNLQCSTYRPQRGAIYYNLYSPSGLMTNSFNGNQALYGNDYGSYPFKLSLIQSAQISTQMIKSNKIDQDLVSGQKLNQTVYIGIFDQNDQLVNINSDSEALITSNDLKVQLSLNNKIASINGIFTFPDLMIVGKPNYQTTLRILSSSIDQEQYQLVSSSAYQDLVIDVNFRSCISGEISQNSKCIECPKGSYSFNPGNLYCDKCFQNGICLGEENILNVKKAMKEDFVKYVLEIQMENFTQILIRILTNYFHATLIVKEFDLNWPSQVEQALNSFSFLSSQQQSIFSFDCFYQNTQELGMPIFFFKVLMFGLLPIMLSLISSMLWIGLYTYKKYLYGKAFNLKQYITVTAFIFIYLCYPIITNQTFALFSCLSMDDQQAYLKSDYSIKCWVGQHQTMALYIGLTYIIFWTISFPLYVLYQLKKHHKSLNDKNLVVKYGLFFVGLNDNAFYWEILIVNARKIIFILCGTLLSSIVSEVKALIGIAVLISQVQLIHYQMPYIDPRFNEVEKQSIFAATLTLYGGMFFLQSEVQINNDALLFLFMVILFYNIFFLVKWTHRFFSILLRIHYAKLIKFSCFKFLKNLKVKDYQVDLQETIQKATYIVSPRRKGKYAHINNESFVSQRSNYNSIPNQYEQSFTNRAVYLIQSPVALLTNRRKSKLSMGSFAPSSSRLNTPNTPINISNKITNTNIHDGTVDQNFQNYQNNMLSPMTINYKYNQSKFKTPTNNHKHSDFRKKDNQSFQNMSQAQISPMFKPVVDISSQLWKHNDVMIMEEFTLNNYDSNDKPISMAYQSADRSTNHLRSISKDYKTIKKDQQVVKDVTVGPFQEFVKKRSTIGKDKVMKFEEIKSEEEEEIDKFQDTQ</sequence>
<dbReference type="Proteomes" id="UP000039865">
    <property type="component" value="Unassembled WGS sequence"/>
</dbReference>
<feature type="transmembrane region" description="Helical" evidence="1">
    <location>
        <begin position="1286"/>
        <end position="1315"/>
    </location>
</feature>
<proteinExistence type="predicted"/>